<evidence type="ECO:0008006" key="5">
    <source>
        <dbReference type="Google" id="ProtNLM"/>
    </source>
</evidence>
<keyword evidence="2" id="KW-1133">Transmembrane helix</keyword>
<name>A0A3M2L1W9_9NOCA</name>
<organism evidence="3 4">
    <name type="scientific">Nocardia stercoris</name>
    <dbReference type="NCBI Taxonomy" id="2483361"/>
    <lineage>
        <taxon>Bacteria</taxon>
        <taxon>Bacillati</taxon>
        <taxon>Actinomycetota</taxon>
        <taxon>Actinomycetes</taxon>
        <taxon>Mycobacteriales</taxon>
        <taxon>Nocardiaceae</taxon>
        <taxon>Nocardia</taxon>
    </lineage>
</organism>
<evidence type="ECO:0000313" key="3">
    <source>
        <dbReference type="EMBL" id="RMI28538.1"/>
    </source>
</evidence>
<dbReference type="Proteomes" id="UP000279275">
    <property type="component" value="Unassembled WGS sequence"/>
</dbReference>
<keyword evidence="2" id="KW-0472">Membrane</keyword>
<gene>
    <name evidence="3" type="ORF">EBN03_29410</name>
</gene>
<reference evidence="3 4" key="1">
    <citation type="submission" date="2018-10" db="EMBL/GenBank/DDBJ databases">
        <title>Isolation from cow dung.</title>
        <authorList>
            <person name="Ling L."/>
        </authorList>
    </citation>
    <scope>NUCLEOTIDE SEQUENCE [LARGE SCALE GENOMIC DNA]</scope>
    <source>
        <strain evidence="3 4">NEAU-LL90</strain>
    </source>
</reference>
<comment type="caution">
    <text evidence="3">The sequence shown here is derived from an EMBL/GenBank/DDBJ whole genome shotgun (WGS) entry which is preliminary data.</text>
</comment>
<keyword evidence="4" id="KW-1185">Reference proteome</keyword>
<evidence type="ECO:0000256" key="1">
    <source>
        <dbReference type="SAM" id="MobiDB-lite"/>
    </source>
</evidence>
<feature type="compositionally biased region" description="Pro residues" evidence="1">
    <location>
        <begin position="159"/>
        <end position="169"/>
    </location>
</feature>
<feature type="transmembrane region" description="Helical" evidence="2">
    <location>
        <begin position="59"/>
        <end position="80"/>
    </location>
</feature>
<feature type="transmembrane region" description="Helical" evidence="2">
    <location>
        <begin position="30"/>
        <end position="47"/>
    </location>
</feature>
<feature type="compositionally biased region" description="Low complexity" evidence="1">
    <location>
        <begin position="170"/>
        <end position="179"/>
    </location>
</feature>
<dbReference type="RefSeq" id="WP_122191412.1">
    <property type="nucleotide sequence ID" value="NZ_RFFH01000020.1"/>
</dbReference>
<accession>A0A3M2L1W9</accession>
<protein>
    <recommendedName>
        <fullName evidence="5">DUF2637 domain-containing protein</fullName>
    </recommendedName>
</protein>
<feature type="region of interest" description="Disordered" evidence="1">
    <location>
        <begin position="159"/>
        <end position="183"/>
    </location>
</feature>
<evidence type="ECO:0000313" key="4">
    <source>
        <dbReference type="Proteomes" id="UP000279275"/>
    </source>
</evidence>
<feature type="transmembrane region" description="Helical" evidence="2">
    <location>
        <begin position="92"/>
        <end position="113"/>
    </location>
</feature>
<feature type="transmembrane region" description="Helical" evidence="2">
    <location>
        <begin position="119"/>
        <end position="140"/>
    </location>
</feature>
<sequence>MRDEQAISHEHAGSEVLTALYRHRTWSARVLIAVAVAGLMWSAVTVQRNLAPAGPDDPLYWFSYLIEAMVAACLVIVMVGRDQTAPWGVEEDRLKVAAAELALLALTIALTVYPAATEHLWSTAGLHAIAPMMTAVAVLIHDAASSRYGAAIARAMEVPPQPPAEPPAAPAARSGRASALSTGSWEPMANATRTLRMGGGAVLPRRDPAGPTVVPDPLPGHDPFPSGTYVIRTKNDAERALASLRRLPPTVTPDDPIDRVDHVDLFAVFGEPQSYNGYGLDD</sequence>
<dbReference type="AlphaFoldDB" id="A0A3M2L1W9"/>
<keyword evidence="2" id="KW-0812">Transmembrane</keyword>
<evidence type="ECO:0000256" key="2">
    <source>
        <dbReference type="SAM" id="Phobius"/>
    </source>
</evidence>
<dbReference type="EMBL" id="RFFH01000020">
    <property type="protein sequence ID" value="RMI28538.1"/>
    <property type="molecule type" value="Genomic_DNA"/>
</dbReference>
<proteinExistence type="predicted"/>
<dbReference type="OrthoDB" id="4556509at2"/>